<sequence>MDFLDFLLAFGFLAQTIQGFEDSPCAELKRKANIEKCLESIGQQAKDKSLFWFGEEYSSRCDEDSLYIADCFNPRPRVTDSLISRVYSNGVFDDAALDKFIEVTYSQESGSYFACENDFETTEESAITVDPLSNNAYTPWQLRTAPVYRWDYDEGDLYTLIFYDVGYMFIKSFIINIPGSDVSNGEVILSYEGPMNPTRNRNPYVFMLFKQSGYLRITPDWRNILYQRSSTFDQTEFDRQFNLTGPLALNWIQVTGDPYAAEHKKTTGYMNTCPYFVSEAFKSHQLEFLPEVQQSAHHDLIVYINVTFTSPAVTFNSCCSVYEYPAATFSLNPLGNGYIQAAYLRSDVVPMVALSMATAFPNINRDFKDKLLTLMVLDGDVPFPQFGDKAEPFLHWLVVNIYDGNVTKGQTVAPYVGPAPPDSKPHTYHYLLFEQDYVLHPSEIGAYANADCSHLFKGRCRYKSKTVIQNHNLQLIGATWHVTANDEYVRYVYTSLGMPWCDVCKNVEGFASPCATADSINTLPSVLSVFLWIFIYMIIAS</sequence>
<comment type="caution">
    <text evidence="2">The sequence shown here is derived from an EMBL/GenBank/DDBJ whole genome shotgun (WGS) entry which is preliminary data.</text>
</comment>
<evidence type="ECO:0000313" key="3">
    <source>
        <dbReference type="Proteomes" id="UP001347796"/>
    </source>
</evidence>
<dbReference type="CDD" id="cd00866">
    <property type="entry name" value="PEBP_euk"/>
    <property type="match status" value="1"/>
</dbReference>
<feature type="chain" id="PRO_5042874501" evidence="1">
    <location>
        <begin position="20"/>
        <end position="541"/>
    </location>
</feature>
<dbReference type="InterPro" id="IPR008914">
    <property type="entry name" value="PEBP"/>
</dbReference>
<dbReference type="InterPro" id="IPR035810">
    <property type="entry name" value="PEBP_euk"/>
</dbReference>
<proteinExistence type="predicted"/>
<reference evidence="2 3" key="1">
    <citation type="submission" date="2024-01" db="EMBL/GenBank/DDBJ databases">
        <title>The genome of the rayed Mediterranean limpet Patella caerulea (Linnaeus, 1758).</title>
        <authorList>
            <person name="Anh-Thu Weber A."/>
            <person name="Halstead-Nussloch G."/>
        </authorList>
    </citation>
    <scope>NUCLEOTIDE SEQUENCE [LARGE SCALE GENOMIC DNA]</scope>
    <source>
        <strain evidence="2">AATW-2023a</strain>
        <tissue evidence="2">Whole specimen</tissue>
    </source>
</reference>
<keyword evidence="3" id="KW-1185">Reference proteome</keyword>
<dbReference type="PANTHER" id="PTHR11362">
    <property type="entry name" value="PHOSPHATIDYLETHANOLAMINE-BINDING PROTEIN"/>
    <property type="match status" value="1"/>
</dbReference>
<dbReference type="AlphaFoldDB" id="A0AAN8GCQ4"/>
<dbReference type="Pfam" id="PF01161">
    <property type="entry name" value="PBP"/>
    <property type="match status" value="1"/>
</dbReference>
<dbReference type="Gene3D" id="3.90.280.10">
    <property type="entry name" value="PEBP-like"/>
    <property type="match status" value="2"/>
</dbReference>
<dbReference type="SUPFAM" id="SSF49777">
    <property type="entry name" value="PEBP-like"/>
    <property type="match status" value="2"/>
</dbReference>
<organism evidence="2 3">
    <name type="scientific">Patella caerulea</name>
    <name type="common">Rayed Mediterranean limpet</name>
    <dbReference type="NCBI Taxonomy" id="87958"/>
    <lineage>
        <taxon>Eukaryota</taxon>
        <taxon>Metazoa</taxon>
        <taxon>Spiralia</taxon>
        <taxon>Lophotrochozoa</taxon>
        <taxon>Mollusca</taxon>
        <taxon>Gastropoda</taxon>
        <taxon>Patellogastropoda</taxon>
        <taxon>Patelloidea</taxon>
        <taxon>Patellidae</taxon>
        <taxon>Patella</taxon>
    </lineage>
</organism>
<evidence type="ECO:0000256" key="1">
    <source>
        <dbReference type="SAM" id="SignalP"/>
    </source>
</evidence>
<accession>A0AAN8GCQ4</accession>
<evidence type="ECO:0000313" key="2">
    <source>
        <dbReference type="EMBL" id="KAK6167486.1"/>
    </source>
</evidence>
<dbReference type="EMBL" id="JAZGQO010000018">
    <property type="protein sequence ID" value="KAK6167486.1"/>
    <property type="molecule type" value="Genomic_DNA"/>
</dbReference>
<dbReference type="Proteomes" id="UP001347796">
    <property type="component" value="Unassembled WGS sequence"/>
</dbReference>
<gene>
    <name evidence="2" type="ORF">SNE40_021502</name>
</gene>
<feature type="signal peptide" evidence="1">
    <location>
        <begin position="1"/>
        <end position="19"/>
    </location>
</feature>
<protein>
    <submittedName>
        <fullName evidence="2">Uncharacterized protein</fullName>
    </submittedName>
</protein>
<name>A0AAN8GCQ4_PATCE</name>
<keyword evidence="1" id="KW-0732">Signal</keyword>
<dbReference type="PANTHER" id="PTHR11362:SF82">
    <property type="entry name" value="PHOSPHATIDYLETHANOLAMINE-BINDING PROTEIN 4"/>
    <property type="match status" value="1"/>
</dbReference>
<dbReference type="InterPro" id="IPR036610">
    <property type="entry name" value="PEBP-like_sf"/>
</dbReference>